<evidence type="ECO:0000313" key="4">
    <source>
        <dbReference type="Proteomes" id="UP000019849"/>
    </source>
</evidence>
<accession>A0A011TUW1</accession>
<keyword evidence="5" id="KW-1185">Reference proteome</keyword>
<dbReference type="STRING" id="69279.BG36_04730"/>
<evidence type="ECO:0008006" key="6">
    <source>
        <dbReference type="Google" id="ProtNLM"/>
    </source>
</evidence>
<evidence type="ECO:0000313" key="2">
    <source>
        <dbReference type="EMBL" id="EXL07927.1"/>
    </source>
</evidence>
<dbReference type="Gene3D" id="1.20.120.1630">
    <property type="match status" value="1"/>
</dbReference>
<keyword evidence="1" id="KW-0812">Transmembrane</keyword>
<organism evidence="2 4">
    <name type="scientific">Aquamicrobium defluvii</name>
    <dbReference type="NCBI Taxonomy" id="69279"/>
    <lineage>
        <taxon>Bacteria</taxon>
        <taxon>Pseudomonadati</taxon>
        <taxon>Pseudomonadota</taxon>
        <taxon>Alphaproteobacteria</taxon>
        <taxon>Hyphomicrobiales</taxon>
        <taxon>Phyllobacteriaceae</taxon>
        <taxon>Aquamicrobium</taxon>
    </lineage>
</organism>
<dbReference type="EMBL" id="SNZF01000012">
    <property type="protein sequence ID" value="TDR34905.1"/>
    <property type="molecule type" value="Genomic_DNA"/>
</dbReference>
<dbReference type="RefSeq" id="WP_035026752.1">
    <property type="nucleotide sequence ID" value="NZ_KK073887.1"/>
</dbReference>
<reference evidence="3 5" key="2">
    <citation type="submission" date="2019-03" db="EMBL/GenBank/DDBJ databases">
        <title>Genomic Encyclopedia of Type Strains, Phase IV (KMG-IV): sequencing the most valuable type-strain genomes for metagenomic binning, comparative biology and taxonomic classification.</title>
        <authorList>
            <person name="Goeker M."/>
        </authorList>
    </citation>
    <scope>NUCLEOTIDE SEQUENCE [LARGE SCALE GENOMIC DNA]</scope>
    <source>
        <strain evidence="3 5">DSM 11603</strain>
    </source>
</reference>
<protein>
    <recommendedName>
        <fullName evidence="6">Protein-S-isoprenylcysteine O-methyltransferase Ste14</fullName>
    </recommendedName>
</protein>
<comment type="caution">
    <text evidence="2">The sequence shown here is derived from an EMBL/GenBank/DDBJ whole genome shotgun (WGS) entry which is preliminary data.</text>
</comment>
<keyword evidence="1" id="KW-1133">Transmembrane helix</keyword>
<evidence type="ECO:0000313" key="5">
    <source>
        <dbReference type="Proteomes" id="UP000294958"/>
    </source>
</evidence>
<gene>
    <name evidence="2" type="ORF">BG36_04730</name>
    <name evidence="3" type="ORF">DES43_112117</name>
</gene>
<dbReference type="HOGENOM" id="CLU_200206_0_0_5"/>
<dbReference type="EMBL" id="JENY01000014">
    <property type="protein sequence ID" value="EXL07927.1"/>
    <property type="molecule type" value="Genomic_DNA"/>
</dbReference>
<reference evidence="2 4" key="1">
    <citation type="submission" date="2014-02" db="EMBL/GenBank/DDBJ databases">
        <title>Aquamicrobium defluvii Genome sequencing.</title>
        <authorList>
            <person name="Wang X."/>
        </authorList>
    </citation>
    <scope>NUCLEOTIDE SEQUENCE [LARGE SCALE GENOMIC DNA]</scope>
    <source>
        <strain evidence="2 4">W13Z1</strain>
    </source>
</reference>
<dbReference type="eggNOG" id="COG2020">
    <property type="taxonomic scope" value="Bacteria"/>
</dbReference>
<name>A0A011TUW1_9HYPH</name>
<dbReference type="Proteomes" id="UP000294958">
    <property type="component" value="Unassembled WGS sequence"/>
</dbReference>
<keyword evidence="1" id="KW-0472">Membrane</keyword>
<evidence type="ECO:0000313" key="3">
    <source>
        <dbReference type="EMBL" id="TDR34905.1"/>
    </source>
</evidence>
<dbReference type="Proteomes" id="UP000019849">
    <property type="component" value="Unassembled WGS sequence"/>
</dbReference>
<evidence type="ECO:0000256" key="1">
    <source>
        <dbReference type="SAM" id="Phobius"/>
    </source>
</evidence>
<proteinExistence type="predicted"/>
<feature type="transmembrane region" description="Helical" evidence="1">
    <location>
        <begin position="6"/>
        <end position="26"/>
    </location>
</feature>
<dbReference type="AlphaFoldDB" id="A0A011TUW1"/>
<sequence>MEATLGFMVQWPTLLAMLPVLVALYVRLARREEAEVCARFGEAYDRYAARVPAFLPRWTKALATGGEADGRRIP</sequence>